<evidence type="ECO:0000259" key="2">
    <source>
        <dbReference type="PROSITE" id="PS50948"/>
    </source>
</evidence>
<dbReference type="Proteomes" id="UP000746612">
    <property type="component" value="Unassembled WGS sequence"/>
</dbReference>
<dbReference type="Pfam" id="PF00024">
    <property type="entry name" value="PAN_1"/>
    <property type="match status" value="1"/>
</dbReference>
<evidence type="ECO:0000256" key="1">
    <source>
        <dbReference type="SAM" id="SignalP"/>
    </source>
</evidence>
<reference evidence="4" key="1">
    <citation type="submission" date="2019-04" db="EMBL/GenBank/DDBJ databases">
        <authorList>
            <person name="Melise S."/>
            <person name="Noan J."/>
            <person name="Okalmin O."/>
        </authorList>
    </citation>
    <scope>NUCLEOTIDE SEQUENCE</scope>
    <source>
        <strain evidence="4">FN9</strain>
    </source>
</reference>
<dbReference type="PROSITE" id="PS50948">
    <property type="entry name" value="PAN"/>
    <property type="match status" value="1"/>
</dbReference>
<dbReference type="EMBL" id="CAAKMV010000152">
    <property type="protein sequence ID" value="VIO61336.1"/>
    <property type="molecule type" value="Genomic_DNA"/>
</dbReference>
<dbReference type="InterPro" id="IPR003609">
    <property type="entry name" value="Pan_app"/>
</dbReference>
<evidence type="ECO:0000313" key="3">
    <source>
        <dbReference type="EMBL" id="CAG1987988.1"/>
    </source>
</evidence>
<reference evidence="3" key="2">
    <citation type="submission" date="2021-03" db="EMBL/GenBank/DDBJ databases">
        <authorList>
            <person name="Alouane T."/>
            <person name="Langin T."/>
            <person name="Bonhomme L."/>
        </authorList>
    </citation>
    <scope>NUCLEOTIDE SEQUENCE</scope>
    <source>
        <strain evidence="3">MDC_Fg202</strain>
    </source>
</reference>
<dbReference type="EMBL" id="CAJPIJ010000143">
    <property type="protein sequence ID" value="CAG1987988.1"/>
    <property type="molecule type" value="Genomic_DNA"/>
</dbReference>
<dbReference type="AlphaFoldDB" id="A0A2H3GHH8"/>
<feature type="chain" id="PRO_5041162601" description="Apple domain-containing protein" evidence="1">
    <location>
        <begin position="22"/>
        <end position="206"/>
    </location>
</feature>
<feature type="domain" description="Apple" evidence="2">
    <location>
        <begin position="132"/>
        <end position="206"/>
    </location>
</feature>
<dbReference type="SUPFAM" id="SSF57414">
    <property type="entry name" value="Hairpin loop containing domain-like"/>
    <property type="match status" value="1"/>
</dbReference>
<keyword evidence="1" id="KW-0732">Signal</keyword>
<name>A0A2H3GHH8_GIBZA</name>
<evidence type="ECO:0000313" key="4">
    <source>
        <dbReference type="EMBL" id="VIO61336.1"/>
    </source>
</evidence>
<accession>A0A2H3GHH8</accession>
<sequence length="206" mass="21333">MPRLSILAGSFVLLAFSGVNAGPCRPSSSIVTTSLETTAAPTEVGESTASLASTSSIEPEVTETIFVSVSVTETTNVIAETTGTASNTADLTTTTTNAETTTAAVSKCTAAPLPENPRACKNIPNPHMAPNCVSFNIACDTMLDFYFGEKYLSASSFEECVSKCAQDVECSGVQYTKTGSVCMSVADSLGSNGNTPAYDVAYKRGE</sequence>
<organism evidence="3 5">
    <name type="scientific">Gibberella zeae</name>
    <name type="common">Wheat head blight fungus</name>
    <name type="synonym">Fusarium graminearum</name>
    <dbReference type="NCBI Taxonomy" id="5518"/>
    <lineage>
        <taxon>Eukaryota</taxon>
        <taxon>Fungi</taxon>
        <taxon>Dikarya</taxon>
        <taxon>Ascomycota</taxon>
        <taxon>Pezizomycotina</taxon>
        <taxon>Sordariomycetes</taxon>
        <taxon>Hypocreomycetidae</taxon>
        <taxon>Hypocreales</taxon>
        <taxon>Nectriaceae</taxon>
        <taxon>Fusarium</taxon>
    </lineage>
</organism>
<feature type="signal peptide" evidence="1">
    <location>
        <begin position="1"/>
        <end position="21"/>
    </location>
</feature>
<protein>
    <recommendedName>
        <fullName evidence="2">Apple domain-containing protein</fullName>
    </recommendedName>
</protein>
<evidence type="ECO:0000313" key="5">
    <source>
        <dbReference type="Proteomes" id="UP000746612"/>
    </source>
</evidence>
<gene>
    <name evidence="4" type="ORF">FUG_LOCUS431468</name>
    <name evidence="3" type="ORF">MDCFG202_LOCUS300941</name>
</gene>
<proteinExistence type="predicted"/>